<comment type="caution">
    <text evidence="2">The sequence shown here is derived from an EMBL/GenBank/DDBJ whole genome shotgun (WGS) entry which is preliminary data.</text>
</comment>
<evidence type="ECO:0000313" key="2">
    <source>
        <dbReference type="EMBL" id="KAK9290281.1"/>
    </source>
</evidence>
<name>A0AAP0S9U5_LIQFO</name>
<keyword evidence="3" id="KW-1185">Reference proteome</keyword>
<dbReference type="AlphaFoldDB" id="A0AAP0S9U5"/>
<organism evidence="2 3">
    <name type="scientific">Liquidambar formosana</name>
    <name type="common">Formosan gum</name>
    <dbReference type="NCBI Taxonomy" id="63359"/>
    <lineage>
        <taxon>Eukaryota</taxon>
        <taxon>Viridiplantae</taxon>
        <taxon>Streptophyta</taxon>
        <taxon>Embryophyta</taxon>
        <taxon>Tracheophyta</taxon>
        <taxon>Spermatophyta</taxon>
        <taxon>Magnoliopsida</taxon>
        <taxon>eudicotyledons</taxon>
        <taxon>Gunneridae</taxon>
        <taxon>Pentapetalae</taxon>
        <taxon>Saxifragales</taxon>
        <taxon>Altingiaceae</taxon>
        <taxon>Liquidambar</taxon>
    </lineage>
</organism>
<keyword evidence="1" id="KW-0812">Transmembrane</keyword>
<protein>
    <submittedName>
        <fullName evidence="2">Uncharacterized protein</fullName>
    </submittedName>
</protein>
<dbReference type="Proteomes" id="UP001415857">
    <property type="component" value="Unassembled WGS sequence"/>
</dbReference>
<evidence type="ECO:0000256" key="1">
    <source>
        <dbReference type="SAM" id="Phobius"/>
    </source>
</evidence>
<feature type="transmembrane region" description="Helical" evidence="1">
    <location>
        <begin position="21"/>
        <end position="46"/>
    </location>
</feature>
<keyword evidence="1" id="KW-0472">Membrane</keyword>
<reference evidence="2 3" key="1">
    <citation type="journal article" date="2024" name="Plant J.">
        <title>Genome sequences and population genomics reveal climatic adaptation and genomic divergence between two closely related sweetgum species.</title>
        <authorList>
            <person name="Xu W.Q."/>
            <person name="Ren C.Q."/>
            <person name="Zhang X.Y."/>
            <person name="Comes H.P."/>
            <person name="Liu X.H."/>
            <person name="Li Y.G."/>
            <person name="Kettle C.J."/>
            <person name="Jalonen R."/>
            <person name="Gaisberger H."/>
            <person name="Ma Y.Z."/>
            <person name="Qiu Y.X."/>
        </authorList>
    </citation>
    <scope>NUCLEOTIDE SEQUENCE [LARGE SCALE GENOMIC DNA]</scope>
    <source>
        <strain evidence="2">Hangzhou</strain>
    </source>
</reference>
<keyword evidence="1" id="KW-1133">Transmembrane helix</keyword>
<proteinExistence type="predicted"/>
<accession>A0AAP0S9U5</accession>
<evidence type="ECO:0000313" key="3">
    <source>
        <dbReference type="Proteomes" id="UP001415857"/>
    </source>
</evidence>
<sequence length="118" mass="14018">MNQQMILSLENLPFQYGRTLLCLPSFFLFIFSFCGCNLMSFFMCIFQNTNRFHFFSSLFLLLPKTLCFTSIERLIVCIYKFTLHVHSEDVVECRGLMHMQDQDEADEFQDRCATHVWS</sequence>
<dbReference type="EMBL" id="JBBPBK010000002">
    <property type="protein sequence ID" value="KAK9290281.1"/>
    <property type="molecule type" value="Genomic_DNA"/>
</dbReference>
<gene>
    <name evidence="2" type="ORF">L1049_008448</name>
</gene>